<dbReference type="EMBL" id="FOGU01000017">
    <property type="protein sequence ID" value="SES40727.1"/>
    <property type="molecule type" value="Genomic_DNA"/>
</dbReference>
<organism evidence="2 3">
    <name type="scientific">Tranquillimonas rosea</name>
    <dbReference type="NCBI Taxonomy" id="641238"/>
    <lineage>
        <taxon>Bacteria</taxon>
        <taxon>Pseudomonadati</taxon>
        <taxon>Pseudomonadota</taxon>
        <taxon>Alphaproteobacteria</taxon>
        <taxon>Rhodobacterales</taxon>
        <taxon>Roseobacteraceae</taxon>
        <taxon>Tranquillimonas</taxon>
    </lineage>
</organism>
<dbReference type="PANTHER" id="PTHR40606:SF1">
    <property type="entry name" value="UPF0339 PROTEIN YEGP"/>
    <property type="match status" value="1"/>
</dbReference>
<proteinExistence type="predicted"/>
<dbReference type="PANTHER" id="PTHR40606">
    <property type="match status" value="1"/>
</dbReference>
<reference evidence="2 3" key="1">
    <citation type="submission" date="2016-10" db="EMBL/GenBank/DDBJ databases">
        <authorList>
            <person name="de Groot N.N."/>
        </authorList>
    </citation>
    <scope>NUCLEOTIDE SEQUENCE [LARGE SCALE GENOMIC DNA]</scope>
    <source>
        <strain evidence="2 3">DSM 23042</strain>
    </source>
</reference>
<dbReference type="OrthoDB" id="9802792at2"/>
<dbReference type="Pfam" id="PF07411">
    <property type="entry name" value="DUF1508"/>
    <property type="match status" value="2"/>
</dbReference>
<dbReference type="InterPro" id="IPR036913">
    <property type="entry name" value="YegP-like_sf"/>
</dbReference>
<dbReference type="SUPFAM" id="SSF160113">
    <property type="entry name" value="YegP-like"/>
    <property type="match status" value="2"/>
</dbReference>
<keyword evidence="3" id="KW-1185">Reference proteome</keyword>
<evidence type="ECO:0000259" key="1">
    <source>
        <dbReference type="Pfam" id="PF07411"/>
    </source>
</evidence>
<dbReference type="Gene3D" id="2.30.29.80">
    <property type="match status" value="1"/>
</dbReference>
<gene>
    <name evidence="2" type="ORF">SAMN04490244_11748</name>
</gene>
<evidence type="ECO:0000313" key="3">
    <source>
        <dbReference type="Proteomes" id="UP000198885"/>
    </source>
</evidence>
<name>A0A1H9X4D5_9RHOB</name>
<dbReference type="Proteomes" id="UP000198885">
    <property type="component" value="Unassembled WGS sequence"/>
</dbReference>
<dbReference type="AlphaFoldDB" id="A0A1H9X4D5"/>
<accession>A0A1H9X4D5</accession>
<dbReference type="InterPro" id="IPR051141">
    <property type="entry name" value="UPF0339_domain"/>
</dbReference>
<sequence length="110" mass="12178">MAGKFELYRDRAGEFRFRLKAGNGRIILVSEGYKRKPSATKGIASVRRNATKDMQFERTETSDGKYRFNLRATNGQVVGTSESYESVSTRDNGIAAVMSTAPEATVEEMG</sequence>
<evidence type="ECO:0000313" key="2">
    <source>
        <dbReference type="EMBL" id="SES40727.1"/>
    </source>
</evidence>
<dbReference type="STRING" id="641238.SAMN04490244_11748"/>
<feature type="domain" description="DUF1508" evidence="1">
    <location>
        <begin position="10"/>
        <end position="53"/>
    </location>
</feature>
<dbReference type="InterPro" id="IPR010879">
    <property type="entry name" value="DUF1508"/>
</dbReference>
<feature type="domain" description="DUF1508" evidence="1">
    <location>
        <begin position="62"/>
        <end position="108"/>
    </location>
</feature>
<dbReference type="RefSeq" id="WP_092696237.1">
    <property type="nucleotide sequence ID" value="NZ_CBDDGO010000004.1"/>
</dbReference>
<protein>
    <recommendedName>
        <fullName evidence="1">DUF1508 domain-containing protein</fullName>
    </recommendedName>
</protein>